<evidence type="ECO:0000313" key="2">
    <source>
        <dbReference type="EMBL" id="MCW8086096.1"/>
    </source>
</evidence>
<feature type="region of interest" description="Disordered" evidence="1">
    <location>
        <begin position="58"/>
        <end position="87"/>
    </location>
</feature>
<gene>
    <name evidence="2" type="ORF">OF850_10690</name>
</gene>
<evidence type="ECO:0000256" key="1">
    <source>
        <dbReference type="SAM" id="MobiDB-lite"/>
    </source>
</evidence>
<accession>A0ABT3NVA4</accession>
<protein>
    <submittedName>
        <fullName evidence="2">Uncharacterized protein</fullName>
    </submittedName>
</protein>
<dbReference type="Proteomes" id="UP001526430">
    <property type="component" value="Unassembled WGS sequence"/>
</dbReference>
<name>A0ABT3NVA4_9PROT</name>
<comment type="caution">
    <text evidence="2">The sequence shown here is derived from an EMBL/GenBank/DDBJ whole genome shotgun (WGS) entry which is preliminary data.</text>
</comment>
<feature type="compositionally biased region" description="Basic and acidic residues" evidence="1">
    <location>
        <begin position="74"/>
        <end position="87"/>
    </location>
</feature>
<reference evidence="2 3" key="1">
    <citation type="submission" date="2022-10" db="EMBL/GenBank/DDBJ databases">
        <title>Roseococcus glaciei nov., sp. nov., isolated from glacier.</title>
        <authorList>
            <person name="Liu Q."/>
            <person name="Xin Y.-H."/>
        </authorList>
    </citation>
    <scope>NUCLEOTIDE SEQUENCE [LARGE SCALE GENOMIC DNA]</scope>
    <source>
        <strain evidence="2 3">MDT2-1-1</strain>
    </source>
</reference>
<keyword evidence="3" id="KW-1185">Reference proteome</keyword>
<organism evidence="2 3">
    <name type="scientific">Sabulicella glaciei</name>
    <dbReference type="NCBI Taxonomy" id="2984948"/>
    <lineage>
        <taxon>Bacteria</taxon>
        <taxon>Pseudomonadati</taxon>
        <taxon>Pseudomonadota</taxon>
        <taxon>Alphaproteobacteria</taxon>
        <taxon>Acetobacterales</taxon>
        <taxon>Acetobacteraceae</taxon>
        <taxon>Sabulicella</taxon>
    </lineage>
</organism>
<dbReference type="RefSeq" id="WP_301590068.1">
    <property type="nucleotide sequence ID" value="NZ_JAPFQI010000006.1"/>
</dbReference>
<proteinExistence type="predicted"/>
<evidence type="ECO:0000313" key="3">
    <source>
        <dbReference type="Proteomes" id="UP001526430"/>
    </source>
</evidence>
<dbReference type="EMBL" id="JAPFQI010000006">
    <property type="protein sequence ID" value="MCW8086096.1"/>
    <property type="molecule type" value="Genomic_DNA"/>
</dbReference>
<sequence>MLTRTQTTTMVFRHSFVLKGLDRPLPAGTYDVETEEQLLEDLSFPVYRRISTMLIPRTHAPHEHPNANIVDPSELERAHAADRERLP</sequence>